<feature type="region of interest" description="Disordered" evidence="1">
    <location>
        <begin position="51"/>
        <end position="101"/>
    </location>
</feature>
<protein>
    <recommendedName>
        <fullName evidence="5">Histone chaperone domain-containing protein</fullName>
    </recommendedName>
</protein>
<dbReference type="AlphaFoldDB" id="A0A180FYE7"/>
<reference evidence="3" key="4">
    <citation type="submission" date="2025-05" db="UniProtKB">
        <authorList>
            <consortium name="EnsemblFungi"/>
        </authorList>
    </citation>
    <scope>IDENTIFICATION</scope>
    <source>
        <strain evidence="3">isolate 1-1 / race 1 (BBBD)</strain>
    </source>
</reference>
<evidence type="ECO:0000313" key="3">
    <source>
        <dbReference type="EnsemblFungi" id="PTTG_11424-t43_1-p1"/>
    </source>
</evidence>
<name>A0A180FYE7_PUCT1</name>
<evidence type="ECO:0000256" key="1">
    <source>
        <dbReference type="SAM" id="MobiDB-lite"/>
    </source>
</evidence>
<reference evidence="2" key="1">
    <citation type="submission" date="2009-11" db="EMBL/GenBank/DDBJ databases">
        <authorList>
            <consortium name="The Broad Institute Genome Sequencing Platform"/>
            <person name="Ward D."/>
            <person name="Feldgarden M."/>
            <person name="Earl A."/>
            <person name="Young S.K."/>
            <person name="Zeng Q."/>
            <person name="Koehrsen M."/>
            <person name="Alvarado L."/>
            <person name="Berlin A."/>
            <person name="Bochicchio J."/>
            <person name="Borenstein D."/>
            <person name="Chapman S.B."/>
            <person name="Chen Z."/>
            <person name="Engels R."/>
            <person name="Freedman E."/>
            <person name="Gellesch M."/>
            <person name="Goldberg J."/>
            <person name="Griggs A."/>
            <person name="Gujja S."/>
            <person name="Heilman E."/>
            <person name="Heiman D."/>
            <person name="Hepburn T."/>
            <person name="Howarth C."/>
            <person name="Jen D."/>
            <person name="Larson L."/>
            <person name="Lewis B."/>
            <person name="Mehta T."/>
            <person name="Park D."/>
            <person name="Pearson M."/>
            <person name="Roberts A."/>
            <person name="Saif S."/>
            <person name="Shea T."/>
            <person name="Shenoy N."/>
            <person name="Sisk P."/>
            <person name="Stolte C."/>
            <person name="Sykes S."/>
            <person name="Thomson T."/>
            <person name="Walk T."/>
            <person name="White J."/>
            <person name="Yandava C."/>
            <person name="Izard J."/>
            <person name="Baranova O.V."/>
            <person name="Blanton J.M."/>
            <person name="Tanner A.C."/>
            <person name="Dewhirst F.E."/>
            <person name="Haas B."/>
            <person name="Nusbaum C."/>
            <person name="Birren B."/>
        </authorList>
    </citation>
    <scope>NUCLEOTIDE SEQUENCE [LARGE SCALE GENOMIC DNA]</scope>
    <source>
        <strain evidence="2">1-1 BBBD Race 1</strain>
    </source>
</reference>
<reference evidence="3 4" key="3">
    <citation type="journal article" date="2017" name="G3 (Bethesda)">
        <title>Comparative analysis highlights variable genome content of wheat rusts and divergence of the mating loci.</title>
        <authorList>
            <person name="Cuomo C.A."/>
            <person name="Bakkeren G."/>
            <person name="Khalil H.B."/>
            <person name="Panwar V."/>
            <person name="Joly D."/>
            <person name="Linning R."/>
            <person name="Sakthikumar S."/>
            <person name="Song X."/>
            <person name="Adiconis X."/>
            <person name="Fan L."/>
            <person name="Goldberg J.M."/>
            <person name="Levin J.Z."/>
            <person name="Young S."/>
            <person name="Zeng Q."/>
            <person name="Anikster Y."/>
            <person name="Bruce M."/>
            <person name="Wang M."/>
            <person name="Yin C."/>
            <person name="McCallum B."/>
            <person name="Szabo L.J."/>
            <person name="Hulbert S."/>
            <person name="Chen X."/>
            <person name="Fellers J.P."/>
        </authorList>
    </citation>
    <scope>NUCLEOTIDE SEQUENCE</scope>
    <source>
        <strain evidence="3">isolate 1-1 / race 1 (BBBD)</strain>
        <strain evidence="4">Isolate 1-1 / race 1 (BBBD)</strain>
    </source>
</reference>
<reference evidence="2" key="2">
    <citation type="submission" date="2016-05" db="EMBL/GenBank/DDBJ databases">
        <title>Comparative analysis highlights variable genome content of wheat rusts and divergence of the mating loci.</title>
        <authorList>
            <person name="Cuomo C.A."/>
            <person name="Bakkeren G."/>
            <person name="Szabo L."/>
            <person name="Khalil H."/>
            <person name="Joly D."/>
            <person name="Goldberg J."/>
            <person name="Young S."/>
            <person name="Zeng Q."/>
            <person name="Fellers J."/>
        </authorList>
    </citation>
    <scope>NUCLEOTIDE SEQUENCE [LARGE SCALE GENOMIC DNA]</scope>
    <source>
        <strain evidence="2">1-1 BBBD Race 1</strain>
    </source>
</reference>
<evidence type="ECO:0000313" key="4">
    <source>
        <dbReference type="Proteomes" id="UP000005240"/>
    </source>
</evidence>
<gene>
    <name evidence="2" type="ORF">PTTG_11424</name>
</gene>
<proteinExistence type="predicted"/>
<feature type="non-terminal residue" evidence="2">
    <location>
        <position position="1"/>
    </location>
</feature>
<dbReference type="EMBL" id="ADAS02006125">
    <property type="protein sequence ID" value="OAV85189.1"/>
    <property type="molecule type" value="Genomic_DNA"/>
</dbReference>
<evidence type="ECO:0000313" key="2">
    <source>
        <dbReference type="EMBL" id="OAV85189.1"/>
    </source>
</evidence>
<dbReference type="VEuPathDB" id="FungiDB:PTTG_11424"/>
<keyword evidence="4" id="KW-1185">Reference proteome</keyword>
<dbReference type="EnsemblFungi" id="PTTG_11424-t43_1">
    <property type="protein sequence ID" value="PTTG_11424-t43_1-p1"/>
    <property type="gene ID" value="PTTG_11424"/>
</dbReference>
<feature type="compositionally biased region" description="Acidic residues" evidence="1">
    <location>
        <begin position="52"/>
        <end position="66"/>
    </location>
</feature>
<sequence>WTGVPHRPTTKNNTPVKRGRKLIAVVVPSEQVCSTKKKRVDLGEANATLDRDELDADAEGEEEVVEEEKGGGWRRRGEVSRTRRENPYHDLVAEVSSSDEE</sequence>
<feature type="compositionally biased region" description="Basic and acidic residues" evidence="1">
    <location>
        <begin position="67"/>
        <end position="92"/>
    </location>
</feature>
<accession>A0A180FYE7</accession>
<evidence type="ECO:0008006" key="5">
    <source>
        <dbReference type="Google" id="ProtNLM"/>
    </source>
</evidence>
<organism evidence="2">
    <name type="scientific">Puccinia triticina (isolate 1-1 / race 1 (BBBD))</name>
    <name type="common">Brown leaf rust fungus</name>
    <dbReference type="NCBI Taxonomy" id="630390"/>
    <lineage>
        <taxon>Eukaryota</taxon>
        <taxon>Fungi</taxon>
        <taxon>Dikarya</taxon>
        <taxon>Basidiomycota</taxon>
        <taxon>Pucciniomycotina</taxon>
        <taxon>Pucciniomycetes</taxon>
        <taxon>Pucciniales</taxon>
        <taxon>Pucciniaceae</taxon>
        <taxon>Puccinia</taxon>
    </lineage>
</organism>
<dbReference type="Proteomes" id="UP000005240">
    <property type="component" value="Unassembled WGS sequence"/>
</dbReference>